<keyword evidence="10 12" id="KW-0811">Translocation</keyword>
<evidence type="ECO:0000259" key="16">
    <source>
        <dbReference type="PROSITE" id="PS51196"/>
    </source>
</evidence>
<dbReference type="InterPro" id="IPR000185">
    <property type="entry name" value="SecA"/>
</dbReference>
<feature type="binding site" evidence="12">
    <location>
        <position position="543"/>
    </location>
    <ligand>
        <name>ATP</name>
        <dbReference type="ChEBI" id="CHEBI:30616"/>
    </ligand>
</feature>
<dbReference type="InterPro" id="IPR020937">
    <property type="entry name" value="SecA_CS"/>
</dbReference>
<dbReference type="SUPFAM" id="SSF52540">
    <property type="entry name" value="P-loop containing nucleoside triphosphate hydrolases"/>
    <property type="match status" value="2"/>
</dbReference>
<evidence type="ECO:0000256" key="9">
    <source>
        <dbReference type="ARBA" id="ARBA00022967"/>
    </source>
</evidence>
<dbReference type="InterPro" id="IPR044722">
    <property type="entry name" value="SecA_SF2_C"/>
</dbReference>
<feature type="domain" description="Helicase C-terminal" evidence="15">
    <location>
        <begin position="468"/>
        <end position="646"/>
    </location>
</feature>
<proteinExistence type="inferred from homology"/>
<comment type="subcellular location">
    <subcellularLocation>
        <location evidence="12">Cell membrane</location>
        <topology evidence="12">Peripheral membrane protein</topology>
        <orientation evidence="12">Cytoplasmic side</orientation>
    </subcellularLocation>
    <subcellularLocation>
        <location evidence="12">Cytoplasm</location>
    </subcellularLocation>
    <subcellularLocation>
        <location evidence="1">Membrane</location>
        <topology evidence="1">Peripheral membrane protein</topology>
    </subcellularLocation>
    <text evidence="12">Distribution is 50-50.</text>
</comment>
<dbReference type="GO" id="GO:0005886">
    <property type="term" value="C:plasma membrane"/>
    <property type="evidence" value="ECO:0007669"/>
    <property type="project" value="UniProtKB-SubCell"/>
</dbReference>
<evidence type="ECO:0000313" key="17">
    <source>
        <dbReference type="EMBL" id="OHA20944.1"/>
    </source>
</evidence>
<organism evidence="17 18">
    <name type="scientific">Candidatus Taylorbacteria bacterium RIFCSPHIGHO2_02_49_25</name>
    <dbReference type="NCBI Taxonomy" id="1802305"/>
    <lineage>
        <taxon>Bacteria</taxon>
        <taxon>Candidatus Tayloriibacteriota</taxon>
    </lineage>
</organism>
<dbReference type="PROSITE" id="PS51192">
    <property type="entry name" value="HELICASE_ATP_BIND_1"/>
    <property type="match status" value="1"/>
</dbReference>
<dbReference type="FunFam" id="3.90.1440.10:FF:000002">
    <property type="entry name" value="Protein translocase subunit SecA"/>
    <property type="match status" value="1"/>
</dbReference>
<evidence type="ECO:0000256" key="4">
    <source>
        <dbReference type="ARBA" id="ARBA00022475"/>
    </source>
</evidence>
<dbReference type="InterPro" id="IPR014001">
    <property type="entry name" value="Helicase_ATP-bd"/>
</dbReference>
<evidence type="ECO:0000256" key="3">
    <source>
        <dbReference type="ARBA" id="ARBA00022448"/>
    </source>
</evidence>
<dbReference type="Pfam" id="PF01043">
    <property type="entry name" value="SecA_PP_bind"/>
    <property type="match status" value="1"/>
</dbReference>
<dbReference type="GO" id="GO:0005829">
    <property type="term" value="C:cytosol"/>
    <property type="evidence" value="ECO:0007669"/>
    <property type="project" value="TreeGrafter"/>
</dbReference>
<dbReference type="NCBIfam" id="NF009538">
    <property type="entry name" value="PRK12904.1"/>
    <property type="match status" value="1"/>
</dbReference>
<dbReference type="PANTHER" id="PTHR30612">
    <property type="entry name" value="SECA INNER MEMBRANE COMPONENT OF SEC PROTEIN SECRETION SYSTEM"/>
    <property type="match status" value="1"/>
</dbReference>
<dbReference type="Pfam" id="PF21090">
    <property type="entry name" value="P-loop_SecA"/>
    <property type="match status" value="2"/>
</dbReference>
<reference evidence="17 18" key="1">
    <citation type="journal article" date="2016" name="Nat. Commun.">
        <title>Thousands of microbial genomes shed light on interconnected biogeochemical processes in an aquifer system.</title>
        <authorList>
            <person name="Anantharaman K."/>
            <person name="Brown C.T."/>
            <person name="Hug L.A."/>
            <person name="Sharon I."/>
            <person name="Castelle C.J."/>
            <person name="Probst A.J."/>
            <person name="Thomas B.C."/>
            <person name="Singh A."/>
            <person name="Wilkins M.J."/>
            <person name="Karaoz U."/>
            <person name="Brodie E.L."/>
            <person name="Williams K.H."/>
            <person name="Hubbard S.S."/>
            <person name="Banfield J.F."/>
        </authorList>
    </citation>
    <scope>NUCLEOTIDE SEQUENCE [LARGE SCALE GENOMIC DNA]</scope>
</reference>
<dbReference type="Pfam" id="PF07516">
    <property type="entry name" value="SecA_SW"/>
    <property type="match status" value="1"/>
</dbReference>
<evidence type="ECO:0000256" key="11">
    <source>
        <dbReference type="ARBA" id="ARBA00023136"/>
    </source>
</evidence>
<dbReference type="Gene3D" id="1.10.3060.10">
    <property type="entry name" value="Helical scaffold and wing domains of SecA"/>
    <property type="match status" value="2"/>
</dbReference>
<keyword evidence="6 12" id="KW-0547">Nucleotide-binding</keyword>
<keyword evidence="5 12" id="KW-0963">Cytoplasm</keyword>
<evidence type="ECO:0000256" key="2">
    <source>
        <dbReference type="ARBA" id="ARBA00007650"/>
    </source>
</evidence>
<feature type="binding site" evidence="12">
    <location>
        <position position="86"/>
    </location>
    <ligand>
        <name>ATP</name>
        <dbReference type="ChEBI" id="CHEBI:30616"/>
    </ligand>
</feature>
<keyword evidence="9 12" id="KW-1278">Translocase</keyword>
<dbReference type="PANTHER" id="PTHR30612:SF0">
    <property type="entry name" value="CHLOROPLAST PROTEIN-TRANSPORTING ATPASE"/>
    <property type="match status" value="1"/>
</dbReference>
<dbReference type="SMART" id="SM00958">
    <property type="entry name" value="SecA_PP_bind"/>
    <property type="match status" value="1"/>
</dbReference>
<dbReference type="GO" id="GO:0065002">
    <property type="term" value="P:intracellular protein transmembrane transport"/>
    <property type="evidence" value="ECO:0007669"/>
    <property type="project" value="UniProtKB-UniRule"/>
</dbReference>
<dbReference type="SUPFAM" id="SSF81767">
    <property type="entry name" value="Pre-protein crosslinking domain of SecA"/>
    <property type="match status" value="1"/>
</dbReference>
<dbReference type="GO" id="GO:0005524">
    <property type="term" value="F:ATP binding"/>
    <property type="evidence" value="ECO:0007669"/>
    <property type="project" value="UniProtKB-UniRule"/>
</dbReference>
<dbReference type="CDD" id="cd17928">
    <property type="entry name" value="DEXDc_SecA"/>
    <property type="match status" value="1"/>
</dbReference>
<comment type="function">
    <text evidence="12">Part of the Sec protein translocase complex. Interacts with the SecYEG preprotein conducting channel. Has a central role in coupling the hydrolysis of ATP to the transfer of proteins into and across the cell membrane, serving as an ATP-driven molecular motor driving the stepwise translocation of polypeptide chains across the membrane.</text>
</comment>
<name>A0A1G2MB38_9BACT</name>
<dbReference type="HAMAP" id="MF_01382">
    <property type="entry name" value="SecA"/>
    <property type="match status" value="1"/>
</dbReference>
<protein>
    <recommendedName>
        <fullName evidence="12 13">Protein translocase subunit SecA</fullName>
        <ecNumber evidence="12">7.4.2.8</ecNumber>
    </recommendedName>
</protein>
<keyword evidence="8 12" id="KW-0653">Protein transport</keyword>
<dbReference type="InterPro" id="IPR011116">
    <property type="entry name" value="SecA_Wing/Scaffold"/>
</dbReference>
<dbReference type="InterPro" id="IPR014018">
    <property type="entry name" value="SecA_motor_DEAD"/>
</dbReference>
<evidence type="ECO:0000259" key="15">
    <source>
        <dbReference type="PROSITE" id="PS51194"/>
    </source>
</evidence>
<dbReference type="GO" id="GO:0017038">
    <property type="term" value="P:protein import"/>
    <property type="evidence" value="ECO:0007669"/>
    <property type="project" value="InterPro"/>
</dbReference>
<evidence type="ECO:0000256" key="1">
    <source>
        <dbReference type="ARBA" id="ARBA00004170"/>
    </source>
</evidence>
<dbReference type="Proteomes" id="UP000176493">
    <property type="component" value="Unassembled WGS sequence"/>
</dbReference>
<feature type="binding site" evidence="12">
    <location>
        <begin position="104"/>
        <end position="108"/>
    </location>
    <ligand>
        <name>ATP</name>
        <dbReference type="ChEBI" id="CHEBI:30616"/>
    </ligand>
</feature>
<dbReference type="GO" id="GO:0043952">
    <property type="term" value="P:protein transport by the Sec complex"/>
    <property type="evidence" value="ECO:0007669"/>
    <property type="project" value="TreeGrafter"/>
</dbReference>
<evidence type="ECO:0000256" key="7">
    <source>
        <dbReference type="ARBA" id="ARBA00022840"/>
    </source>
</evidence>
<feature type="domain" description="SecA family profile" evidence="16">
    <location>
        <begin position="2"/>
        <end position="630"/>
    </location>
</feature>
<dbReference type="PRINTS" id="PR00906">
    <property type="entry name" value="SECA"/>
</dbReference>
<dbReference type="Pfam" id="PF07517">
    <property type="entry name" value="SecA_DEAD"/>
    <property type="match status" value="1"/>
</dbReference>
<evidence type="ECO:0000256" key="13">
    <source>
        <dbReference type="RuleBase" id="RU003874"/>
    </source>
</evidence>
<dbReference type="GO" id="GO:0006605">
    <property type="term" value="P:protein targeting"/>
    <property type="evidence" value="ECO:0007669"/>
    <property type="project" value="UniProtKB-UniRule"/>
</dbReference>
<dbReference type="FunFam" id="3.40.50.300:FF:000429">
    <property type="entry name" value="Preprotein translocase subunit SecA"/>
    <property type="match status" value="1"/>
</dbReference>
<comment type="subunit">
    <text evidence="12">Monomer and homodimer. Part of the essential Sec protein translocation apparatus which comprises SecA, SecYEG and auxiliary proteins SecDF. Other proteins may also be involved.</text>
</comment>
<dbReference type="AlphaFoldDB" id="A0A1G2MB38"/>
<gene>
    <name evidence="12" type="primary">secA</name>
    <name evidence="17" type="ORF">A2W52_00915</name>
</gene>
<evidence type="ECO:0000256" key="8">
    <source>
        <dbReference type="ARBA" id="ARBA00022927"/>
    </source>
</evidence>
<comment type="similarity">
    <text evidence="2 12 13">Belongs to the SecA family.</text>
</comment>
<dbReference type="PROSITE" id="PS51196">
    <property type="entry name" value="SECA_MOTOR_DEAD"/>
    <property type="match status" value="1"/>
</dbReference>
<dbReference type="SMART" id="SM00957">
    <property type="entry name" value="SecA_DEAD"/>
    <property type="match status" value="1"/>
</dbReference>
<dbReference type="EC" id="7.4.2.8" evidence="12"/>
<dbReference type="PROSITE" id="PS01312">
    <property type="entry name" value="SECA"/>
    <property type="match status" value="1"/>
</dbReference>
<dbReference type="Gene3D" id="3.40.50.300">
    <property type="entry name" value="P-loop containing nucleotide triphosphate hydrolases"/>
    <property type="match status" value="3"/>
</dbReference>
<dbReference type="GO" id="GO:0008564">
    <property type="term" value="F:protein-exporting ATPase activity"/>
    <property type="evidence" value="ECO:0007669"/>
    <property type="project" value="UniProtKB-EC"/>
</dbReference>
<evidence type="ECO:0000256" key="6">
    <source>
        <dbReference type="ARBA" id="ARBA00022741"/>
    </source>
</evidence>
<dbReference type="InterPro" id="IPR036266">
    <property type="entry name" value="SecA_Wing/Scaffold_sf"/>
</dbReference>
<dbReference type="GO" id="GO:0031522">
    <property type="term" value="C:cell envelope Sec protein transport complex"/>
    <property type="evidence" value="ECO:0007669"/>
    <property type="project" value="TreeGrafter"/>
</dbReference>
<dbReference type="InterPro" id="IPR011115">
    <property type="entry name" value="SecA_DEAD"/>
</dbReference>
<evidence type="ECO:0000256" key="5">
    <source>
        <dbReference type="ARBA" id="ARBA00022490"/>
    </source>
</evidence>
<keyword evidence="4 12" id="KW-1003">Cell membrane</keyword>
<keyword evidence="7 12" id="KW-0067">ATP-binding</keyword>
<feature type="domain" description="Helicase ATP-binding" evidence="14">
    <location>
        <begin position="88"/>
        <end position="296"/>
    </location>
</feature>
<sequence>MFERLKNLLGDNSAAKLRPLYATVAKINSLEASIKELSFSALKEKTAALKERLSKGEVLDEILPEAFALVRESARRTLGERHFDVQLLGGQVLHNRGIAEMRTGEGKTLVATLPSYLNALEGKGVHIVTVNDYLSRRDAVWMGQIHHLLGLSVGVINHDSSFLYDPLHKTQSTESQIPNKTQTVQSTKEKDALDVKRDELGSFKVVHEFLKPCTRHEAYAADITYGTNNEFGFDYLRDNLEYSPDRLRQRDFNYAIVDEIDSILIDEARTPLIISAPTGDSEDLYAKFAQIVRVLEKDADFTVDEKQKAIQLTPAGIEKAEKALGMDNLYTEKGVKYVHHLETAVRAKALFHLDKEYVVRNGEIVIVDEFTGRMMPGRRWSEGLHQAIEAKEGVKIQKESRTFASITFQNYFRMYKKLAGMTGTAKTSSEEFFKVYGLDVVSIPTNQPIARADRNDQIFQTEKGKFKAIARKVAELHKKGQPVLIGTVSIEKNEVLSEYLRSVGVPHEMLNAKNHEREGEIIAQAGRRGAVTVATNMAGRGVDIKLGGNPPKREEAEAVKSVSGLFVLGTERHEARRIDNQLRGRSGRQGDPGETQFFVSMEDTLMRVFAADTIKNMMGRFGIPEDEPIENRIITRSLETAQTKIEGFNFDARKHVLEYDNVLNHQRSVIYERRRKILLGGEAAVNEYLSGLSNSSLEKGAVESSRSGDVSPLAKGVAHSDVSGVVNLAHIIASKKQQLGADFYPAIQRLILQTIDLFWVEHLEVMDYLRGSVNLRAYGQRDPLVEYKKEGLRMFKEMEENIVAQIMNILPRVGGVIMAPEQVRLQEVHEQAQLIGSGDEESDAKHHGNVVQGSTLNLGKGRTLDGKKIGRNDPCWCRAVNPNTGKVYKYKQCGLINAPHHRKL</sequence>
<dbReference type="EMBL" id="MHRJ01000055">
    <property type="protein sequence ID" value="OHA20944.1"/>
    <property type="molecule type" value="Genomic_DNA"/>
</dbReference>
<evidence type="ECO:0000259" key="14">
    <source>
        <dbReference type="PROSITE" id="PS51192"/>
    </source>
</evidence>
<dbReference type="SUPFAM" id="SSF81886">
    <property type="entry name" value="Helical scaffold and wing domains of SecA"/>
    <property type="match status" value="1"/>
</dbReference>
<dbReference type="InterPro" id="IPR027417">
    <property type="entry name" value="P-loop_NTPase"/>
</dbReference>
<dbReference type="NCBIfam" id="TIGR00963">
    <property type="entry name" value="secA"/>
    <property type="match status" value="1"/>
</dbReference>
<keyword evidence="11 12" id="KW-0472">Membrane</keyword>
<dbReference type="PROSITE" id="PS51194">
    <property type="entry name" value="HELICASE_CTER"/>
    <property type="match status" value="1"/>
</dbReference>
<keyword evidence="3 12" id="KW-0813">Transport</keyword>
<evidence type="ECO:0000256" key="10">
    <source>
        <dbReference type="ARBA" id="ARBA00023010"/>
    </source>
</evidence>
<comment type="caution">
    <text evidence="17">The sequence shown here is derived from an EMBL/GenBank/DDBJ whole genome shotgun (WGS) entry which is preliminary data.</text>
</comment>
<dbReference type="InterPro" id="IPR001650">
    <property type="entry name" value="Helicase_C-like"/>
</dbReference>
<dbReference type="InterPro" id="IPR011130">
    <property type="entry name" value="SecA_preprotein_X-link_dom"/>
</dbReference>
<dbReference type="Gene3D" id="3.90.1440.10">
    <property type="entry name" value="SecA, preprotein cross-linking domain"/>
    <property type="match status" value="1"/>
</dbReference>
<evidence type="ECO:0000313" key="18">
    <source>
        <dbReference type="Proteomes" id="UP000176493"/>
    </source>
</evidence>
<accession>A0A1G2MB38</accession>
<dbReference type="CDD" id="cd18803">
    <property type="entry name" value="SF2_C_secA"/>
    <property type="match status" value="1"/>
</dbReference>
<dbReference type="InterPro" id="IPR036670">
    <property type="entry name" value="SecA_X-link_sf"/>
</dbReference>
<evidence type="ECO:0000256" key="12">
    <source>
        <dbReference type="HAMAP-Rule" id="MF_01382"/>
    </source>
</evidence>
<comment type="catalytic activity">
    <reaction evidence="12">
        <text>ATP + H2O + cellular proteinSide 1 = ADP + phosphate + cellular proteinSide 2.</text>
        <dbReference type="EC" id="7.4.2.8"/>
    </reaction>
</comment>